<dbReference type="GeneID" id="114799574"/>
<dbReference type="GO" id="GO:0035024">
    <property type="term" value="P:negative regulation of Rho protein signal transduction"/>
    <property type="evidence" value="ECO:0007669"/>
    <property type="project" value="TreeGrafter"/>
</dbReference>
<dbReference type="Ensembl" id="ENSDCDT00010043454.1">
    <property type="protein sequence ID" value="ENSDCDP00010034838.1"/>
    <property type="gene ID" value="ENSDCDG00010022466.1"/>
</dbReference>
<dbReference type="RefSeq" id="XP_028852174.1">
    <property type="nucleotide sequence ID" value="XM_028996341.1"/>
</dbReference>
<feature type="coiled-coil region" evidence="1">
    <location>
        <begin position="139"/>
        <end position="166"/>
    </location>
</feature>
<organism evidence="3 4">
    <name type="scientific">Denticeps clupeoides</name>
    <name type="common">denticle herring</name>
    <dbReference type="NCBI Taxonomy" id="299321"/>
    <lineage>
        <taxon>Eukaryota</taxon>
        <taxon>Metazoa</taxon>
        <taxon>Chordata</taxon>
        <taxon>Craniata</taxon>
        <taxon>Vertebrata</taxon>
        <taxon>Euteleostomi</taxon>
        <taxon>Actinopterygii</taxon>
        <taxon>Neopterygii</taxon>
        <taxon>Teleostei</taxon>
        <taxon>Clupei</taxon>
        <taxon>Clupeiformes</taxon>
        <taxon>Denticipitoidei</taxon>
        <taxon>Denticipitidae</taxon>
        <taxon>Denticeps</taxon>
    </lineage>
</organism>
<protein>
    <recommendedName>
        <fullName evidence="5">Coiled-coil domain-containing protein 125</fullName>
    </recommendedName>
</protein>
<reference evidence="3" key="2">
    <citation type="submission" date="2025-08" db="UniProtKB">
        <authorList>
            <consortium name="Ensembl"/>
        </authorList>
    </citation>
    <scope>IDENTIFICATION</scope>
</reference>
<sequence length="464" mass="51970">MQDDALKCPAEDDMTDGDLGDGNRGRPGHQARSRSQGDLEELSLATRFQKRRSDGCGESFSWTRYGQDTRGKHPCASCDGSDVECHSDHTSEELQRRLQEATLEVEVLRTELEVTHRHLEGKHEAVRILQGHAILEKATNHSKLLLQKTEERNKALEKEVNGLQWEINFNQVQFKNVEQAWVEKYERVCSENRALSKSLDEKSKEVQALRTENSSLSQQCVELLALLSAKERSAFQGTLPPANKGREGSVLELAVLGACQCSSGQNDPCPCAQSAAGSRKQVLQLKQELDAQRRKKEEAFVMADAFRIAFEQQLRRGSEHVLRMAETDRHKPSKQRQGQCRQGSLSLAQRLKGILPSTLEGKIPDDPTEMLHLLLDLMSDKEEALAHQRKVSYMLARNAEELERRLHVQMRETDCADTKANTLAQTLAKTVVCSCDGPVSFCSIKCTSCTSNISCNQPEDEACI</sequence>
<feature type="compositionally biased region" description="Basic and acidic residues" evidence="2">
    <location>
        <begin position="1"/>
        <end position="10"/>
    </location>
</feature>
<dbReference type="PANTHER" id="PTHR28616:SF1">
    <property type="entry name" value="COILED-COIL DOMAIN-CONTAINING PROTEIN 125"/>
    <property type="match status" value="1"/>
</dbReference>
<dbReference type="AlphaFoldDB" id="A0AAY4CNY8"/>
<name>A0AAY4CNY8_9TELE</name>
<dbReference type="InterPro" id="IPR034608">
    <property type="entry name" value="CCDC125"/>
</dbReference>
<dbReference type="GO" id="GO:2000146">
    <property type="term" value="P:negative regulation of cell motility"/>
    <property type="evidence" value="ECO:0007669"/>
    <property type="project" value="TreeGrafter"/>
</dbReference>
<evidence type="ECO:0000313" key="3">
    <source>
        <dbReference type="Ensembl" id="ENSDCDP00010034838.1"/>
    </source>
</evidence>
<feature type="region of interest" description="Disordered" evidence="2">
    <location>
        <begin position="1"/>
        <end position="41"/>
    </location>
</feature>
<reference evidence="3 4" key="1">
    <citation type="submission" date="2020-06" db="EMBL/GenBank/DDBJ databases">
        <authorList>
            <consortium name="Wellcome Sanger Institute Data Sharing"/>
        </authorList>
    </citation>
    <scope>NUCLEOTIDE SEQUENCE [LARGE SCALE GENOMIC DNA]</scope>
</reference>
<dbReference type="GO" id="GO:0005737">
    <property type="term" value="C:cytoplasm"/>
    <property type="evidence" value="ECO:0007669"/>
    <property type="project" value="TreeGrafter"/>
</dbReference>
<keyword evidence="4" id="KW-1185">Reference proteome</keyword>
<feature type="coiled-coil region" evidence="1">
    <location>
        <begin position="192"/>
        <end position="219"/>
    </location>
</feature>
<evidence type="ECO:0000313" key="4">
    <source>
        <dbReference type="Proteomes" id="UP000694580"/>
    </source>
</evidence>
<reference evidence="3" key="3">
    <citation type="submission" date="2025-09" db="UniProtKB">
        <authorList>
            <consortium name="Ensembl"/>
        </authorList>
    </citation>
    <scope>IDENTIFICATION</scope>
</reference>
<evidence type="ECO:0000256" key="2">
    <source>
        <dbReference type="SAM" id="MobiDB-lite"/>
    </source>
</evidence>
<proteinExistence type="predicted"/>
<evidence type="ECO:0008006" key="5">
    <source>
        <dbReference type="Google" id="ProtNLM"/>
    </source>
</evidence>
<dbReference type="PANTHER" id="PTHR28616">
    <property type="entry name" value="COILED-COIL DOMAIN-CONTAINING PROTEIN 125"/>
    <property type="match status" value="1"/>
</dbReference>
<evidence type="ECO:0000256" key="1">
    <source>
        <dbReference type="SAM" id="Coils"/>
    </source>
</evidence>
<accession>A0AAY4CNY8</accession>
<keyword evidence="1" id="KW-0175">Coiled coil</keyword>
<dbReference type="GeneTree" id="ENSGT00940000166823"/>
<dbReference type="Proteomes" id="UP000694580">
    <property type="component" value="Chromosome 11"/>
</dbReference>
<gene>
    <name evidence="3" type="primary">CCDC125</name>
</gene>